<keyword evidence="1" id="KW-0676">Redox-active center</keyword>
<dbReference type="OrthoDB" id="9811366at2"/>
<dbReference type="InterPro" id="IPR036249">
    <property type="entry name" value="Thioredoxin-like_sf"/>
</dbReference>
<organism evidence="3 4">
    <name type="scientific">Lentzea flaviverrucosa</name>
    <dbReference type="NCBI Taxonomy" id="200379"/>
    <lineage>
        <taxon>Bacteria</taxon>
        <taxon>Bacillati</taxon>
        <taxon>Actinomycetota</taxon>
        <taxon>Actinomycetes</taxon>
        <taxon>Pseudonocardiales</taxon>
        <taxon>Pseudonocardiaceae</taxon>
        <taxon>Lentzea</taxon>
    </lineage>
</organism>
<keyword evidence="4" id="KW-1185">Reference proteome</keyword>
<dbReference type="RefSeq" id="WP_090068180.1">
    <property type="nucleotide sequence ID" value="NZ_FOFT01000010.1"/>
</dbReference>
<protein>
    <submittedName>
        <fullName evidence="3">Selenoprotein W-related protein</fullName>
    </submittedName>
</protein>
<feature type="region of interest" description="Disordered" evidence="2">
    <location>
        <begin position="83"/>
        <end position="102"/>
    </location>
</feature>
<dbReference type="Pfam" id="PF10262">
    <property type="entry name" value="Rdx"/>
    <property type="match status" value="1"/>
</dbReference>
<gene>
    <name evidence="3" type="ORF">SAMN05216195_11089</name>
</gene>
<reference evidence="4" key="1">
    <citation type="submission" date="2016-10" db="EMBL/GenBank/DDBJ databases">
        <authorList>
            <person name="Varghese N."/>
            <person name="Submissions S."/>
        </authorList>
    </citation>
    <scope>NUCLEOTIDE SEQUENCE [LARGE SCALE GENOMIC DNA]</scope>
    <source>
        <strain evidence="4">CGMCC 4.578</strain>
    </source>
</reference>
<dbReference type="SUPFAM" id="SSF52833">
    <property type="entry name" value="Thioredoxin-like"/>
    <property type="match status" value="1"/>
</dbReference>
<evidence type="ECO:0000313" key="3">
    <source>
        <dbReference type="EMBL" id="SES21175.1"/>
    </source>
</evidence>
<dbReference type="Proteomes" id="UP000199028">
    <property type="component" value="Unassembled WGS sequence"/>
</dbReference>
<dbReference type="PANTHER" id="PTHR36417:SF2">
    <property type="entry name" value="SELENOPROTEIN DOMAIN PROTEIN (AFU_ORTHOLOGUE AFUA_1G05220)"/>
    <property type="match status" value="1"/>
</dbReference>
<name>A0A1H9VHK9_9PSEU</name>
<sequence length="102" mass="11371">MRTPRLEIEYCTQCRWLLRAGWTAQELLTTFTSELGEVALIPGTGGVFDVRLDGETLWSRKAEEGFPDLAVLKQLVRDRVAPERSLGHTDRKSSADVGLPGQ</sequence>
<dbReference type="Gene3D" id="3.40.30.10">
    <property type="entry name" value="Glutaredoxin"/>
    <property type="match status" value="1"/>
</dbReference>
<accession>A0A1H9VHK9</accession>
<dbReference type="PANTHER" id="PTHR36417">
    <property type="entry name" value="SELENOPROTEIN DOMAIN PROTEIN (AFU_ORTHOLOGUE AFUA_1G05220)"/>
    <property type="match status" value="1"/>
</dbReference>
<proteinExistence type="predicted"/>
<evidence type="ECO:0000256" key="1">
    <source>
        <dbReference type="ARBA" id="ARBA00023284"/>
    </source>
</evidence>
<evidence type="ECO:0000256" key="2">
    <source>
        <dbReference type="SAM" id="MobiDB-lite"/>
    </source>
</evidence>
<feature type="compositionally biased region" description="Basic and acidic residues" evidence="2">
    <location>
        <begin position="83"/>
        <end position="94"/>
    </location>
</feature>
<dbReference type="EMBL" id="FOFT01000010">
    <property type="protein sequence ID" value="SES21175.1"/>
    <property type="molecule type" value="Genomic_DNA"/>
</dbReference>
<dbReference type="NCBIfam" id="TIGR02174">
    <property type="entry name" value="CXXU_selWTH"/>
    <property type="match status" value="1"/>
</dbReference>
<evidence type="ECO:0000313" key="4">
    <source>
        <dbReference type="Proteomes" id="UP000199028"/>
    </source>
</evidence>
<dbReference type="InterPro" id="IPR011893">
    <property type="entry name" value="Selenoprotein_Rdx-typ"/>
</dbReference>
<dbReference type="AlphaFoldDB" id="A0A1H9VHK9"/>